<protein>
    <submittedName>
        <fullName evidence="1">Putative gamma-type carbonic anhydrase</fullName>
    </submittedName>
</protein>
<evidence type="ECO:0000313" key="1">
    <source>
        <dbReference type="EMBL" id="AFN21437.1"/>
    </source>
</evidence>
<name>I6W818_AUXPY</name>
<proteinExistence type="evidence at transcript level"/>
<dbReference type="EMBL" id="JX035902">
    <property type="protein sequence ID" value="AFN21437.1"/>
    <property type="molecule type" value="mRNA"/>
</dbReference>
<accession>I6W818</accession>
<sequence>MSMCDQYVRALHAVFLPENTAPEAHAWLCSSTCRQLPLSCASIWR</sequence>
<organism evidence="1">
    <name type="scientific">Auxenochlorella pyrenoidosa</name>
    <name type="common">Freshwater green alga</name>
    <name type="synonym">Chlorella pyrenoidosa</name>
    <dbReference type="NCBI Taxonomy" id="3078"/>
    <lineage>
        <taxon>Eukaryota</taxon>
        <taxon>Viridiplantae</taxon>
        <taxon>Chlorophyta</taxon>
        <taxon>core chlorophytes</taxon>
        <taxon>Trebouxiophyceae</taxon>
        <taxon>Chlorellales</taxon>
        <taxon>Chlorellaceae</taxon>
        <taxon>Auxenochlorella</taxon>
    </lineage>
</organism>
<dbReference type="AlphaFoldDB" id="I6W818"/>
<reference evidence="1" key="1">
    <citation type="submission" date="2012-05" db="EMBL/GenBank/DDBJ databases">
        <title>The effect of bicarbonate on the expression of carbonic anhydrase gene from Chlorella pyrenoidosa and Chlamydomonas reinhardtii gene.</title>
        <authorList>
            <person name="Li H.T."/>
            <person name="Wu Y.Y."/>
        </authorList>
    </citation>
    <scope>NUCLEOTIDE SEQUENCE</scope>
</reference>